<dbReference type="KEGG" id="cep:Cri9333_1857"/>
<dbReference type="InterPro" id="IPR005467">
    <property type="entry name" value="His_kinase_dom"/>
</dbReference>
<evidence type="ECO:0000256" key="2">
    <source>
        <dbReference type="ARBA" id="ARBA00012438"/>
    </source>
</evidence>
<dbReference type="HOGENOM" id="CLU_418454_0_0_3"/>
<protein>
    <recommendedName>
        <fullName evidence="2">histidine kinase</fullName>
        <ecNumber evidence="2">2.7.13.3</ecNumber>
    </recommendedName>
</protein>
<evidence type="ECO:0000313" key="11">
    <source>
        <dbReference type="Proteomes" id="UP000010472"/>
    </source>
</evidence>
<reference evidence="10 11" key="1">
    <citation type="submission" date="2012-06" db="EMBL/GenBank/DDBJ databases">
        <title>Finished chromosome of genome of Crinalium epipsammum PCC 9333.</title>
        <authorList>
            <consortium name="US DOE Joint Genome Institute"/>
            <person name="Gugger M."/>
            <person name="Coursin T."/>
            <person name="Rippka R."/>
            <person name="Tandeau De Marsac N."/>
            <person name="Huntemann M."/>
            <person name="Wei C.-L."/>
            <person name="Han J."/>
            <person name="Detter J.C."/>
            <person name="Han C."/>
            <person name="Tapia R."/>
            <person name="Davenport K."/>
            <person name="Daligault H."/>
            <person name="Erkkila T."/>
            <person name="Gu W."/>
            <person name="Munk A.C.C."/>
            <person name="Teshima H."/>
            <person name="Xu Y."/>
            <person name="Chain P."/>
            <person name="Chen A."/>
            <person name="Krypides N."/>
            <person name="Mavromatis K."/>
            <person name="Markowitz V."/>
            <person name="Szeto E."/>
            <person name="Ivanova N."/>
            <person name="Mikhailova N."/>
            <person name="Ovchinnikova G."/>
            <person name="Pagani I."/>
            <person name="Pati A."/>
            <person name="Goodwin L."/>
            <person name="Peters L."/>
            <person name="Pitluck S."/>
            <person name="Woyke T."/>
            <person name="Kerfeld C."/>
        </authorList>
    </citation>
    <scope>NUCLEOTIDE SEQUENCE [LARGE SCALE GENOMIC DNA]</scope>
    <source>
        <strain evidence="10 11">PCC 9333</strain>
    </source>
</reference>
<keyword evidence="4" id="KW-0808">Transferase</keyword>
<dbReference type="PROSITE" id="PS50006">
    <property type="entry name" value="FHA_DOMAIN"/>
    <property type="match status" value="1"/>
</dbReference>
<evidence type="ECO:0000256" key="3">
    <source>
        <dbReference type="ARBA" id="ARBA00022553"/>
    </source>
</evidence>
<keyword evidence="11" id="KW-1185">Reference proteome</keyword>
<dbReference type="EC" id="2.7.13.3" evidence="2"/>
<dbReference type="InterPro" id="IPR036097">
    <property type="entry name" value="HisK_dim/P_sf"/>
</dbReference>
<dbReference type="PRINTS" id="PR00344">
    <property type="entry name" value="BCTRLSENSOR"/>
</dbReference>
<dbReference type="Gene3D" id="2.60.200.20">
    <property type="match status" value="1"/>
</dbReference>
<dbReference type="InterPro" id="IPR008984">
    <property type="entry name" value="SMAD_FHA_dom_sf"/>
</dbReference>
<keyword evidence="6" id="KW-0902">Two-component regulatory system</keyword>
<dbReference type="PANTHER" id="PTHR43711">
    <property type="entry name" value="TWO-COMPONENT HISTIDINE KINASE"/>
    <property type="match status" value="1"/>
</dbReference>
<dbReference type="SUPFAM" id="SSF49879">
    <property type="entry name" value="SMAD/FHA domain"/>
    <property type="match status" value="1"/>
</dbReference>
<evidence type="ECO:0000259" key="8">
    <source>
        <dbReference type="PROSITE" id="PS50006"/>
    </source>
</evidence>
<dbReference type="Gene3D" id="3.30.565.10">
    <property type="entry name" value="Histidine kinase-like ATPase, C-terminal domain"/>
    <property type="match status" value="1"/>
</dbReference>
<evidence type="ECO:0000256" key="4">
    <source>
        <dbReference type="ARBA" id="ARBA00022679"/>
    </source>
</evidence>
<name>K9VXQ4_9CYAN</name>
<dbReference type="Proteomes" id="UP000010472">
    <property type="component" value="Chromosome"/>
</dbReference>
<dbReference type="eggNOG" id="COG2205">
    <property type="taxonomic scope" value="Bacteria"/>
</dbReference>
<dbReference type="CDD" id="cd00082">
    <property type="entry name" value="HisKA"/>
    <property type="match status" value="1"/>
</dbReference>
<sequence length="556" mass="63448">MSVIKQENTDKSQQKHYPVFVIEDTQGRRVISLDKNIYSLGRSPTNSIILNSKLVSRHHATLLRVTNSESKSYSFQIIDGDLQGNHSTNGLIINSKPCLSKLLQDQDLIYFGSDVRAKYFVSSHNLLDEETLGNLQFDNPLIDPLETFVTNDIPLETFSEEALVRLASFPELLPIPIIEIDIDGKITYLNPVANAELTNIYAVNLEHPVLAGLLVEVKNNNQQFFRREIQIENTIFEQSVHYIAESRLIRSYLIDITERKQAEAHIHQLNAELEKRVQERTQELLNSNTQLEAEITKRKQIELELRNTLAKEKELSELKSRFITMASHEFRTPLTTILGSAESLEHYSKKWSDEKKNIYLKRIQETVKYMTTMLDDVLLMGKIEAGKLEFNPKPLLLEKIFGELVEEMRLSNSKHHLLKFINHSKCGYALLDEKLLRQIIGNLISNAIKYSPSESTVNLTLADEDELIVFQVQDQGIGIPTEDQERLFEPFHRANNISNIPGTGLGLSIVKKSVEAYGGQIIVESEINVGTKITVKLPLKEATEPEKIIPEWQPRK</sequence>
<dbReference type="SUPFAM" id="SSF55874">
    <property type="entry name" value="ATPase domain of HSP90 chaperone/DNA topoisomerase II/histidine kinase"/>
    <property type="match status" value="1"/>
</dbReference>
<feature type="coiled-coil region" evidence="7">
    <location>
        <begin position="259"/>
        <end position="318"/>
    </location>
</feature>
<dbReference type="SUPFAM" id="SSF47384">
    <property type="entry name" value="Homodimeric domain of signal transducing histidine kinase"/>
    <property type="match status" value="1"/>
</dbReference>
<dbReference type="InterPro" id="IPR004358">
    <property type="entry name" value="Sig_transdc_His_kin-like_C"/>
</dbReference>
<dbReference type="InterPro" id="IPR000253">
    <property type="entry name" value="FHA_dom"/>
</dbReference>
<comment type="catalytic activity">
    <reaction evidence="1">
        <text>ATP + protein L-histidine = ADP + protein N-phospho-L-histidine.</text>
        <dbReference type="EC" id="2.7.13.3"/>
    </reaction>
</comment>
<dbReference type="STRING" id="1173022.Cri9333_1857"/>
<keyword evidence="3" id="KW-0597">Phosphoprotein</keyword>
<dbReference type="InterPro" id="IPR003661">
    <property type="entry name" value="HisK_dim/P_dom"/>
</dbReference>
<evidence type="ECO:0000313" key="10">
    <source>
        <dbReference type="EMBL" id="AFZ12741.1"/>
    </source>
</evidence>
<evidence type="ECO:0000259" key="9">
    <source>
        <dbReference type="PROSITE" id="PS50109"/>
    </source>
</evidence>
<dbReference type="PANTHER" id="PTHR43711:SF26">
    <property type="entry name" value="SENSOR HISTIDINE KINASE RCSC"/>
    <property type="match status" value="1"/>
</dbReference>
<evidence type="ECO:0000256" key="7">
    <source>
        <dbReference type="SAM" id="Coils"/>
    </source>
</evidence>
<keyword evidence="5 10" id="KW-0418">Kinase</keyword>
<dbReference type="eggNOG" id="COG1716">
    <property type="taxonomic scope" value="Bacteria"/>
</dbReference>
<dbReference type="EMBL" id="CP003620">
    <property type="protein sequence ID" value="AFZ12741.1"/>
    <property type="molecule type" value="Genomic_DNA"/>
</dbReference>
<dbReference type="PROSITE" id="PS50109">
    <property type="entry name" value="HIS_KIN"/>
    <property type="match status" value="1"/>
</dbReference>
<dbReference type="Pfam" id="PF00512">
    <property type="entry name" value="HisKA"/>
    <property type="match status" value="1"/>
</dbReference>
<dbReference type="OrthoDB" id="567974at2"/>
<dbReference type="InterPro" id="IPR036890">
    <property type="entry name" value="HATPase_C_sf"/>
</dbReference>
<dbReference type="Pfam" id="PF00498">
    <property type="entry name" value="FHA"/>
    <property type="match status" value="1"/>
</dbReference>
<gene>
    <name evidence="10" type="ORF">Cri9333_1857</name>
</gene>
<accession>K9VXQ4</accession>
<dbReference type="InterPro" id="IPR050736">
    <property type="entry name" value="Sensor_HK_Regulatory"/>
</dbReference>
<evidence type="ECO:0000256" key="6">
    <source>
        <dbReference type="ARBA" id="ARBA00023012"/>
    </source>
</evidence>
<keyword evidence="7" id="KW-0175">Coiled coil</keyword>
<evidence type="ECO:0000256" key="1">
    <source>
        <dbReference type="ARBA" id="ARBA00000085"/>
    </source>
</evidence>
<dbReference type="FunFam" id="3.30.565.10:FF:000006">
    <property type="entry name" value="Sensor histidine kinase WalK"/>
    <property type="match status" value="1"/>
</dbReference>
<dbReference type="RefSeq" id="WP_015202858.1">
    <property type="nucleotide sequence ID" value="NC_019753.1"/>
</dbReference>
<feature type="domain" description="FHA" evidence="8">
    <location>
        <begin position="38"/>
        <end position="98"/>
    </location>
</feature>
<dbReference type="SMART" id="SM00387">
    <property type="entry name" value="HATPase_c"/>
    <property type="match status" value="1"/>
</dbReference>
<dbReference type="SMART" id="SM00240">
    <property type="entry name" value="FHA"/>
    <property type="match status" value="1"/>
</dbReference>
<dbReference type="CDD" id="cd00075">
    <property type="entry name" value="HATPase"/>
    <property type="match status" value="1"/>
</dbReference>
<evidence type="ECO:0000256" key="5">
    <source>
        <dbReference type="ARBA" id="ARBA00022777"/>
    </source>
</evidence>
<dbReference type="GO" id="GO:0000155">
    <property type="term" value="F:phosphorelay sensor kinase activity"/>
    <property type="evidence" value="ECO:0007669"/>
    <property type="project" value="InterPro"/>
</dbReference>
<dbReference type="AlphaFoldDB" id="K9VXQ4"/>
<dbReference type="SMART" id="SM00388">
    <property type="entry name" value="HisKA"/>
    <property type="match status" value="1"/>
</dbReference>
<organism evidence="10 11">
    <name type="scientific">Crinalium epipsammum PCC 9333</name>
    <dbReference type="NCBI Taxonomy" id="1173022"/>
    <lineage>
        <taxon>Bacteria</taxon>
        <taxon>Bacillati</taxon>
        <taxon>Cyanobacteriota</taxon>
        <taxon>Cyanophyceae</taxon>
        <taxon>Gomontiellales</taxon>
        <taxon>Gomontiellaceae</taxon>
        <taxon>Crinalium</taxon>
    </lineage>
</organism>
<dbReference type="InterPro" id="IPR003594">
    <property type="entry name" value="HATPase_dom"/>
</dbReference>
<dbReference type="Gene3D" id="1.10.287.130">
    <property type="match status" value="1"/>
</dbReference>
<feature type="domain" description="Histidine kinase" evidence="9">
    <location>
        <begin position="325"/>
        <end position="541"/>
    </location>
</feature>
<proteinExistence type="predicted"/>
<dbReference type="Pfam" id="PF02518">
    <property type="entry name" value="HATPase_c"/>
    <property type="match status" value="1"/>
</dbReference>